<comment type="caution">
    <text evidence="7">The sequence shown here is derived from an EMBL/GenBank/DDBJ whole genome shotgun (WGS) entry which is preliminary data.</text>
</comment>
<dbReference type="GO" id="GO:0016987">
    <property type="term" value="F:sigma factor activity"/>
    <property type="evidence" value="ECO:0007669"/>
    <property type="project" value="UniProtKB-KW"/>
</dbReference>
<dbReference type="InterPro" id="IPR013324">
    <property type="entry name" value="RNA_pol_sigma_r3/r4-like"/>
</dbReference>
<protein>
    <submittedName>
        <fullName evidence="7">DNA-directed RNA polymerase sigma-70 factor</fullName>
    </submittedName>
</protein>
<dbReference type="InterPro" id="IPR013249">
    <property type="entry name" value="RNA_pol_sigma70_r4_t2"/>
</dbReference>
<dbReference type="PANTHER" id="PTHR43133:SF45">
    <property type="entry name" value="RNA POLYMERASE ECF-TYPE SIGMA FACTOR"/>
    <property type="match status" value="1"/>
</dbReference>
<dbReference type="GO" id="GO:0003677">
    <property type="term" value="F:DNA binding"/>
    <property type="evidence" value="ECO:0007669"/>
    <property type="project" value="InterPro"/>
</dbReference>
<accession>A0A916YDD4</accession>
<dbReference type="InterPro" id="IPR039425">
    <property type="entry name" value="RNA_pol_sigma-70-like"/>
</dbReference>
<dbReference type="Pfam" id="PF04542">
    <property type="entry name" value="Sigma70_r2"/>
    <property type="match status" value="1"/>
</dbReference>
<evidence type="ECO:0000259" key="5">
    <source>
        <dbReference type="Pfam" id="PF04542"/>
    </source>
</evidence>
<keyword evidence="3" id="KW-0731">Sigma factor</keyword>
<dbReference type="PANTHER" id="PTHR43133">
    <property type="entry name" value="RNA POLYMERASE ECF-TYPE SIGMA FACTO"/>
    <property type="match status" value="1"/>
</dbReference>
<name>A0A916YDD4_9BACT</name>
<dbReference type="SUPFAM" id="SSF88659">
    <property type="entry name" value="Sigma3 and sigma4 domains of RNA polymerase sigma factors"/>
    <property type="match status" value="1"/>
</dbReference>
<dbReference type="InterPro" id="IPR036388">
    <property type="entry name" value="WH-like_DNA-bd_sf"/>
</dbReference>
<keyword evidence="2" id="KW-0805">Transcription regulation</keyword>
<evidence type="ECO:0000259" key="6">
    <source>
        <dbReference type="Pfam" id="PF08281"/>
    </source>
</evidence>
<keyword evidence="8" id="KW-1185">Reference proteome</keyword>
<sequence>MEQTTQNSLFETILNEHKGIFFKIAKTYCKNEDDRKDLLQEMMIQVWQSLPRYKSDFKLSTWLYRVVLNVAISYYRKQVIRQNHHQIIDFSIQDFVDTPISESNPNLELLETFISELNDLDKALIVLYLEDKNHGEISEILGISVSNVSTKVLRIKEKLKQKFSKQQ</sequence>
<evidence type="ECO:0000313" key="8">
    <source>
        <dbReference type="Proteomes" id="UP000609064"/>
    </source>
</evidence>
<evidence type="ECO:0000256" key="3">
    <source>
        <dbReference type="ARBA" id="ARBA00023082"/>
    </source>
</evidence>
<evidence type="ECO:0000313" key="7">
    <source>
        <dbReference type="EMBL" id="GGD41007.1"/>
    </source>
</evidence>
<dbReference type="Gene3D" id="1.10.10.10">
    <property type="entry name" value="Winged helix-like DNA-binding domain superfamily/Winged helix DNA-binding domain"/>
    <property type="match status" value="1"/>
</dbReference>
<organism evidence="7 8">
    <name type="scientific">Emticicia aquatilis</name>
    <dbReference type="NCBI Taxonomy" id="1537369"/>
    <lineage>
        <taxon>Bacteria</taxon>
        <taxon>Pseudomonadati</taxon>
        <taxon>Bacteroidota</taxon>
        <taxon>Cytophagia</taxon>
        <taxon>Cytophagales</taxon>
        <taxon>Leadbetterellaceae</taxon>
        <taxon>Emticicia</taxon>
    </lineage>
</organism>
<comment type="similarity">
    <text evidence="1">Belongs to the sigma-70 factor family. ECF subfamily.</text>
</comment>
<dbReference type="InterPro" id="IPR013325">
    <property type="entry name" value="RNA_pol_sigma_r2"/>
</dbReference>
<dbReference type="Pfam" id="PF08281">
    <property type="entry name" value="Sigma70_r4_2"/>
    <property type="match status" value="1"/>
</dbReference>
<dbReference type="NCBIfam" id="TIGR02937">
    <property type="entry name" value="sigma70-ECF"/>
    <property type="match status" value="1"/>
</dbReference>
<dbReference type="GO" id="GO:0006352">
    <property type="term" value="P:DNA-templated transcription initiation"/>
    <property type="evidence" value="ECO:0007669"/>
    <property type="project" value="InterPro"/>
</dbReference>
<dbReference type="Proteomes" id="UP000609064">
    <property type="component" value="Unassembled WGS sequence"/>
</dbReference>
<reference evidence="7" key="1">
    <citation type="journal article" date="2014" name="Int. J. Syst. Evol. Microbiol.">
        <title>Complete genome sequence of Corynebacterium casei LMG S-19264T (=DSM 44701T), isolated from a smear-ripened cheese.</title>
        <authorList>
            <consortium name="US DOE Joint Genome Institute (JGI-PGF)"/>
            <person name="Walter F."/>
            <person name="Albersmeier A."/>
            <person name="Kalinowski J."/>
            <person name="Ruckert C."/>
        </authorList>
    </citation>
    <scope>NUCLEOTIDE SEQUENCE</scope>
    <source>
        <strain evidence="7">CGMCC 1.15958</strain>
    </source>
</reference>
<dbReference type="GO" id="GO:0000428">
    <property type="term" value="C:DNA-directed RNA polymerase complex"/>
    <property type="evidence" value="ECO:0007669"/>
    <property type="project" value="UniProtKB-KW"/>
</dbReference>
<dbReference type="CDD" id="cd06171">
    <property type="entry name" value="Sigma70_r4"/>
    <property type="match status" value="1"/>
</dbReference>
<dbReference type="AlphaFoldDB" id="A0A916YDD4"/>
<keyword evidence="7" id="KW-0240">DNA-directed RNA polymerase</keyword>
<dbReference type="Gene3D" id="1.10.1740.10">
    <property type="match status" value="1"/>
</dbReference>
<dbReference type="InterPro" id="IPR007627">
    <property type="entry name" value="RNA_pol_sigma70_r2"/>
</dbReference>
<reference evidence="7" key="2">
    <citation type="submission" date="2020-09" db="EMBL/GenBank/DDBJ databases">
        <authorList>
            <person name="Sun Q."/>
            <person name="Zhou Y."/>
        </authorList>
    </citation>
    <scope>NUCLEOTIDE SEQUENCE</scope>
    <source>
        <strain evidence="7">CGMCC 1.15958</strain>
    </source>
</reference>
<dbReference type="EMBL" id="BMKK01000001">
    <property type="protein sequence ID" value="GGD41007.1"/>
    <property type="molecule type" value="Genomic_DNA"/>
</dbReference>
<proteinExistence type="inferred from homology"/>
<evidence type="ECO:0000256" key="1">
    <source>
        <dbReference type="ARBA" id="ARBA00010641"/>
    </source>
</evidence>
<feature type="domain" description="RNA polymerase sigma-70 region 2" evidence="5">
    <location>
        <begin position="16"/>
        <end position="78"/>
    </location>
</feature>
<evidence type="ECO:0000256" key="4">
    <source>
        <dbReference type="ARBA" id="ARBA00023163"/>
    </source>
</evidence>
<feature type="domain" description="RNA polymerase sigma factor 70 region 4 type 2" evidence="6">
    <location>
        <begin position="108"/>
        <end position="159"/>
    </location>
</feature>
<dbReference type="InterPro" id="IPR014284">
    <property type="entry name" value="RNA_pol_sigma-70_dom"/>
</dbReference>
<gene>
    <name evidence="7" type="primary">rfaY</name>
    <name evidence="7" type="ORF">GCM10011514_01350</name>
</gene>
<dbReference type="RefSeq" id="WP_188763632.1">
    <property type="nucleotide sequence ID" value="NZ_BMKK01000001.1"/>
</dbReference>
<keyword evidence="4" id="KW-0804">Transcription</keyword>
<dbReference type="SUPFAM" id="SSF88946">
    <property type="entry name" value="Sigma2 domain of RNA polymerase sigma factors"/>
    <property type="match status" value="1"/>
</dbReference>
<evidence type="ECO:0000256" key="2">
    <source>
        <dbReference type="ARBA" id="ARBA00023015"/>
    </source>
</evidence>